<keyword evidence="2" id="KW-1185">Reference proteome</keyword>
<dbReference type="AlphaFoldDB" id="A0A9P4Y8W6"/>
<dbReference type="Proteomes" id="UP000803844">
    <property type="component" value="Unassembled WGS sequence"/>
</dbReference>
<proteinExistence type="predicted"/>
<comment type="caution">
    <text evidence="1">The sequence shown here is derived from an EMBL/GenBank/DDBJ whole genome shotgun (WGS) entry which is preliminary data.</text>
</comment>
<dbReference type="GeneID" id="63840232"/>
<reference evidence="1" key="1">
    <citation type="journal article" date="2020" name="Phytopathology">
        <title>Genome sequence of the chestnut blight fungus Cryphonectria parasitica EP155: A fundamental resource for an archetypical invasive plant pathogen.</title>
        <authorList>
            <person name="Crouch J.A."/>
            <person name="Dawe A."/>
            <person name="Aerts A."/>
            <person name="Barry K."/>
            <person name="Churchill A.C.L."/>
            <person name="Grimwood J."/>
            <person name="Hillman B."/>
            <person name="Milgroom M.G."/>
            <person name="Pangilinan J."/>
            <person name="Smith M."/>
            <person name="Salamov A."/>
            <person name="Schmutz J."/>
            <person name="Yadav J."/>
            <person name="Grigoriev I.V."/>
            <person name="Nuss D."/>
        </authorList>
    </citation>
    <scope>NUCLEOTIDE SEQUENCE</scope>
    <source>
        <strain evidence="1">EP155</strain>
    </source>
</reference>
<evidence type="ECO:0000313" key="2">
    <source>
        <dbReference type="Proteomes" id="UP000803844"/>
    </source>
</evidence>
<sequence length="53" mass="6065">MHAGKRQERSPSIENKAIAKARKRGALCKLEGTFRARAYKFVRKEIRLATPSH</sequence>
<accession>A0A9P4Y8W6</accession>
<gene>
    <name evidence="1" type="ORF">M406DRAFT_355181</name>
</gene>
<dbReference type="EMBL" id="MU032345">
    <property type="protein sequence ID" value="KAF3769132.1"/>
    <property type="molecule type" value="Genomic_DNA"/>
</dbReference>
<protein>
    <submittedName>
        <fullName evidence="1">Uncharacterized protein</fullName>
    </submittedName>
</protein>
<dbReference type="RefSeq" id="XP_040780093.1">
    <property type="nucleotide sequence ID" value="XM_040923103.1"/>
</dbReference>
<name>A0A9P4Y8W6_CRYP1</name>
<organism evidence="1 2">
    <name type="scientific">Cryphonectria parasitica (strain ATCC 38755 / EP155)</name>
    <dbReference type="NCBI Taxonomy" id="660469"/>
    <lineage>
        <taxon>Eukaryota</taxon>
        <taxon>Fungi</taxon>
        <taxon>Dikarya</taxon>
        <taxon>Ascomycota</taxon>
        <taxon>Pezizomycotina</taxon>
        <taxon>Sordariomycetes</taxon>
        <taxon>Sordariomycetidae</taxon>
        <taxon>Diaporthales</taxon>
        <taxon>Cryphonectriaceae</taxon>
        <taxon>Cryphonectria-Endothia species complex</taxon>
        <taxon>Cryphonectria</taxon>
    </lineage>
</organism>
<evidence type="ECO:0000313" key="1">
    <source>
        <dbReference type="EMBL" id="KAF3769132.1"/>
    </source>
</evidence>